<keyword evidence="2" id="KW-1185">Reference proteome</keyword>
<sequence length="68" mass="7800">MDNYCVDRTARENGMHIVHICSCRERPDLEEQDHLGPFATCQEALAKARTLYPKVNGCIHCCKPCHRN</sequence>
<dbReference type="KEGG" id="sgp:SpiGrapes_0216"/>
<protein>
    <submittedName>
        <fullName evidence="1">Uncharacterized protein</fullName>
    </submittedName>
</protein>
<evidence type="ECO:0000313" key="2">
    <source>
        <dbReference type="Proteomes" id="UP000005632"/>
    </source>
</evidence>
<dbReference type="HOGENOM" id="CLU_191482_0_0_12"/>
<dbReference type="AlphaFoldDB" id="G8QUA9"/>
<dbReference type="Proteomes" id="UP000005632">
    <property type="component" value="Chromosome"/>
</dbReference>
<dbReference type="STRING" id="158190.SpiGrapes_0216"/>
<reference evidence="1 2" key="1">
    <citation type="submission" date="2011-11" db="EMBL/GenBank/DDBJ databases">
        <title>Complete sequence of Spirochaeta sp. grapes.</title>
        <authorList>
            <consortium name="US DOE Joint Genome Institute"/>
            <person name="Lucas S."/>
            <person name="Han J."/>
            <person name="Lapidus A."/>
            <person name="Cheng J.-F."/>
            <person name="Goodwin L."/>
            <person name="Pitluck S."/>
            <person name="Peters L."/>
            <person name="Ovchinnikova G."/>
            <person name="Munk A.C."/>
            <person name="Detter J.C."/>
            <person name="Han C."/>
            <person name="Tapia R."/>
            <person name="Land M."/>
            <person name="Hauser L."/>
            <person name="Kyrpides N."/>
            <person name="Ivanova N."/>
            <person name="Pagani I."/>
            <person name="Ritalahtilisa K."/>
            <person name="Loeffler F."/>
            <person name="Woyke T."/>
        </authorList>
    </citation>
    <scope>NUCLEOTIDE SEQUENCE [LARGE SCALE GENOMIC DNA]</scope>
    <source>
        <strain evidence="2">ATCC BAA-1885 / DSM 22778 / Grapes</strain>
    </source>
</reference>
<name>G8QUA9_SPHPG</name>
<organism evidence="1 2">
    <name type="scientific">Sphaerochaeta pleomorpha (strain ATCC BAA-1885 / DSM 22778 / Grapes)</name>
    <dbReference type="NCBI Taxonomy" id="158190"/>
    <lineage>
        <taxon>Bacteria</taxon>
        <taxon>Pseudomonadati</taxon>
        <taxon>Spirochaetota</taxon>
        <taxon>Spirochaetia</taxon>
        <taxon>Spirochaetales</taxon>
        <taxon>Sphaerochaetaceae</taxon>
        <taxon>Sphaerochaeta</taxon>
    </lineage>
</organism>
<gene>
    <name evidence="1" type="ordered locus">SpiGrapes_0216</name>
</gene>
<dbReference type="RefSeq" id="WP_014268928.1">
    <property type="nucleotide sequence ID" value="NC_016633.1"/>
</dbReference>
<evidence type="ECO:0000313" key="1">
    <source>
        <dbReference type="EMBL" id="AEV28079.1"/>
    </source>
</evidence>
<accession>G8QUA9</accession>
<dbReference type="OrthoDB" id="47198at2"/>
<proteinExistence type="predicted"/>
<dbReference type="EMBL" id="CP003155">
    <property type="protein sequence ID" value="AEV28079.1"/>
    <property type="molecule type" value="Genomic_DNA"/>
</dbReference>